<dbReference type="AlphaFoldDB" id="A0A6S7IFU7"/>
<dbReference type="PANTHER" id="PTHR10696">
    <property type="entry name" value="GAMMA-BUTYROBETAINE HYDROXYLASE-RELATED"/>
    <property type="match status" value="1"/>
</dbReference>
<dbReference type="InterPro" id="IPR042098">
    <property type="entry name" value="TauD-like_sf"/>
</dbReference>
<evidence type="ECO:0000313" key="2">
    <source>
        <dbReference type="EMBL" id="CAB4004842.1"/>
    </source>
</evidence>
<keyword evidence="3" id="KW-1185">Reference proteome</keyword>
<accession>A0A6S7IFU7</accession>
<evidence type="ECO:0000313" key="3">
    <source>
        <dbReference type="Proteomes" id="UP001152795"/>
    </source>
</evidence>
<dbReference type="Gene3D" id="3.60.130.10">
    <property type="entry name" value="Clavaminate synthase-like"/>
    <property type="match status" value="1"/>
</dbReference>
<dbReference type="InterPro" id="IPR050411">
    <property type="entry name" value="AlphaKG_dependent_hydroxylases"/>
</dbReference>
<dbReference type="PANTHER" id="PTHR10696:SF21">
    <property type="entry name" value="TAUD_TFDA-LIKE DOMAIN-CONTAINING PROTEIN"/>
    <property type="match status" value="1"/>
</dbReference>
<name>A0A6S7IFU7_PARCT</name>
<dbReference type="OrthoDB" id="408743at2759"/>
<gene>
    <name evidence="2" type="ORF">PACLA_8A057098</name>
</gene>
<evidence type="ECO:0000259" key="1">
    <source>
        <dbReference type="Pfam" id="PF02668"/>
    </source>
</evidence>
<organism evidence="2 3">
    <name type="scientific">Paramuricea clavata</name>
    <name type="common">Red gorgonian</name>
    <name type="synonym">Violescent sea-whip</name>
    <dbReference type="NCBI Taxonomy" id="317549"/>
    <lineage>
        <taxon>Eukaryota</taxon>
        <taxon>Metazoa</taxon>
        <taxon>Cnidaria</taxon>
        <taxon>Anthozoa</taxon>
        <taxon>Octocorallia</taxon>
        <taxon>Malacalcyonacea</taxon>
        <taxon>Plexauridae</taxon>
        <taxon>Paramuricea</taxon>
    </lineage>
</organism>
<comment type="caution">
    <text evidence="2">The sequence shown here is derived from an EMBL/GenBank/DDBJ whole genome shotgun (WGS) entry which is preliminary data.</text>
</comment>
<sequence>MAARLVNMQNMTTVASSIIFKRISSRFLHMGEYFSRGILNEIELQTAVPLAGRKHLVSSNSPGFPKYLSGPKDDFPMLVKARKGQETSMKHWALRSREIIDQAYQRFEKNGTAVAILFRGLPNANERDFSEWVNNLGYEPFSYVGGISPRIEIEPNVSEGAHDDSVITVEPHNEMGYSPRFPKIFIISCLKKSQWGGETAICDNRDFHVKLDPAFVQKCEDREIRYWNCLHSKDSHKNRYQSWQMRFITEDKDKVNDFLKNENYHYSWEENTVFYWKNLSPTRAHAISGEQLWFNQLSALHGSYYDDMPCYEDLKLSYKEYPVHSTYGDGEEFAEYEVDNHRRCIWESAVGFHWQNGDILFLDQMIVQHSRLSFEGDRKVGVTLLDY</sequence>
<dbReference type="Pfam" id="PF02668">
    <property type="entry name" value="TauD"/>
    <property type="match status" value="1"/>
</dbReference>
<dbReference type="EMBL" id="CACRXK020005018">
    <property type="protein sequence ID" value="CAB4004842.1"/>
    <property type="molecule type" value="Genomic_DNA"/>
</dbReference>
<protein>
    <submittedName>
        <fullName evidence="2">Clavaminate synthase</fullName>
    </submittedName>
</protein>
<dbReference type="SUPFAM" id="SSF51197">
    <property type="entry name" value="Clavaminate synthase-like"/>
    <property type="match status" value="1"/>
</dbReference>
<dbReference type="InterPro" id="IPR003819">
    <property type="entry name" value="TauD/TfdA-like"/>
</dbReference>
<proteinExistence type="predicted"/>
<dbReference type="Proteomes" id="UP001152795">
    <property type="component" value="Unassembled WGS sequence"/>
</dbReference>
<feature type="domain" description="TauD/TfdA-like" evidence="1">
    <location>
        <begin position="115"/>
        <end position="379"/>
    </location>
</feature>
<dbReference type="GO" id="GO:0016491">
    <property type="term" value="F:oxidoreductase activity"/>
    <property type="evidence" value="ECO:0007669"/>
    <property type="project" value="InterPro"/>
</dbReference>
<reference evidence="2" key="1">
    <citation type="submission" date="2020-04" db="EMBL/GenBank/DDBJ databases">
        <authorList>
            <person name="Alioto T."/>
            <person name="Alioto T."/>
            <person name="Gomez Garrido J."/>
        </authorList>
    </citation>
    <scope>NUCLEOTIDE SEQUENCE</scope>
    <source>
        <strain evidence="2">A484AB</strain>
    </source>
</reference>